<dbReference type="EMBL" id="JAEFCI010008986">
    <property type="protein sequence ID" value="KAG5458096.1"/>
    <property type="molecule type" value="Genomic_DNA"/>
</dbReference>
<organism evidence="2 3">
    <name type="scientific">Olpidium bornovanus</name>
    <dbReference type="NCBI Taxonomy" id="278681"/>
    <lineage>
        <taxon>Eukaryota</taxon>
        <taxon>Fungi</taxon>
        <taxon>Fungi incertae sedis</taxon>
        <taxon>Olpidiomycota</taxon>
        <taxon>Olpidiomycotina</taxon>
        <taxon>Olpidiomycetes</taxon>
        <taxon>Olpidiales</taxon>
        <taxon>Olpidiaceae</taxon>
        <taxon>Olpidium</taxon>
    </lineage>
</organism>
<sequence>MSVPPASIPHRLFFSKRTGTPSAHGLSRILRCARSVIYQNHHLCTSENQTGFNTCCANIRHNQKKECATSLKKTTAARAGSPSPAREREASGRRRRSLRRRGLNVVAERTARKVPRPSAVSSSTRRTPGRCHYADGSVPPRSAGRRRPKTTSASLQRTARPGPLTVAGRSERCVSAEETCDLNVLKRAYRPAAVNAAARSASLTTLPWGVWHLSA</sequence>
<dbReference type="Proteomes" id="UP000673691">
    <property type="component" value="Unassembled WGS sequence"/>
</dbReference>
<comment type="caution">
    <text evidence="2">The sequence shown here is derived from an EMBL/GenBank/DDBJ whole genome shotgun (WGS) entry which is preliminary data.</text>
</comment>
<feature type="compositionally biased region" description="Basic residues" evidence="1">
    <location>
        <begin position="93"/>
        <end position="102"/>
    </location>
</feature>
<proteinExistence type="predicted"/>
<accession>A0A8H7ZRA4</accession>
<protein>
    <submittedName>
        <fullName evidence="2">Uncharacterized protein</fullName>
    </submittedName>
</protein>
<evidence type="ECO:0000313" key="2">
    <source>
        <dbReference type="EMBL" id="KAG5458096.1"/>
    </source>
</evidence>
<evidence type="ECO:0000313" key="3">
    <source>
        <dbReference type="Proteomes" id="UP000673691"/>
    </source>
</evidence>
<keyword evidence="3" id="KW-1185">Reference proteome</keyword>
<feature type="region of interest" description="Disordered" evidence="1">
    <location>
        <begin position="71"/>
        <end position="163"/>
    </location>
</feature>
<reference evidence="2 3" key="1">
    <citation type="journal article" name="Sci. Rep.">
        <title>Genome-scale phylogenetic analyses confirm Olpidium as the closest living zoosporic fungus to the non-flagellated, terrestrial fungi.</title>
        <authorList>
            <person name="Chang Y."/>
            <person name="Rochon D."/>
            <person name="Sekimoto S."/>
            <person name="Wang Y."/>
            <person name="Chovatia M."/>
            <person name="Sandor L."/>
            <person name="Salamov A."/>
            <person name="Grigoriev I.V."/>
            <person name="Stajich J.E."/>
            <person name="Spatafora J.W."/>
        </authorList>
    </citation>
    <scope>NUCLEOTIDE SEQUENCE [LARGE SCALE GENOMIC DNA]</scope>
    <source>
        <strain evidence="2">S191</strain>
    </source>
</reference>
<gene>
    <name evidence="2" type="ORF">BJ554DRAFT_1754</name>
</gene>
<dbReference type="AlphaFoldDB" id="A0A8H7ZRA4"/>
<evidence type="ECO:0000256" key="1">
    <source>
        <dbReference type="SAM" id="MobiDB-lite"/>
    </source>
</evidence>
<name>A0A8H7ZRA4_9FUNG</name>